<dbReference type="InterPro" id="IPR016035">
    <property type="entry name" value="Acyl_Trfase/lysoPLipase"/>
</dbReference>
<feature type="domain" description="PNPLA" evidence="6">
    <location>
        <begin position="36"/>
        <end position="261"/>
    </location>
</feature>
<comment type="caution">
    <text evidence="4">Lacks conserved residue(s) required for the propagation of feature annotation.</text>
</comment>
<reference evidence="7 8" key="1">
    <citation type="submission" date="2017-08" db="EMBL/GenBank/DDBJ databases">
        <title>WGS of Clinical strains of the CDC Group NO-1 linked to zoonotic infections in humans.</title>
        <authorList>
            <person name="Bernier A.-M."/>
            <person name="Bernard K."/>
        </authorList>
    </citation>
    <scope>NUCLEOTIDE SEQUENCE [LARGE SCALE GENOMIC DNA]</scope>
    <source>
        <strain evidence="7 8">NML79-0751</strain>
    </source>
</reference>
<dbReference type="InterPro" id="IPR050301">
    <property type="entry name" value="NTE"/>
</dbReference>
<evidence type="ECO:0000256" key="4">
    <source>
        <dbReference type="PROSITE-ProRule" id="PRU01161"/>
    </source>
</evidence>
<feature type="active site" description="Proton acceptor" evidence="4">
    <location>
        <position position="248"/>
    </location>
</feature>
<feature type="compositionally biased region" description="Low complexity" evidence="5">
    <location>
        <begin position="1"/>
        <end position="11"/>
    </location>
</feature>
<evidence type="ECO:0000313" key="8">
    <source>
        <dbReference type="Proteomes" id="UP000218644"/>
    </source>
</evidence>
<evidence type="ECO:0000313" key="7">
    <source>
        <dbReference type="EMBL" id="PAT37936.1"/>
    </source>
</evidence>
<dbReference type="InterPro" id="IPR002641">
    <property type="entry name" value="PNPLA_dom"/>
</dbReference>
<evidence type="ECO:0000259" key="6">
    <source>
        <dbReference type="PROSITE" id="PS51635"/>
    </source>
</evidence>
<evidence type="ECO:0000256" key="5">
    <source>
        <dbReference type="SAM" id="MobiDB-lite"/>
    </source>
</evidence>
<protein>
    <submittedName>
        <fullName evidence="7">Patatin</fullName>
    </submittedName>
</protein>
<organism evidence="7 8">
    <name type="scientific">Vandammella animalimorsus</name>
    <dbReference type="NCBI Taxonomy" id="2029117"/>
    <lineage>
        <taxon>Bacteria</taxon>
        <taxon>Pseudomonadati</taxon>
        <taxon>Pseudomonadota</taxon>
        <taxon>Betaproteobacteria</taxon>
        <taxon>Burkholderiales</taxon>
        <taxon>Comamonadaceae</taxon>
        <taxon>Vandammella</taxon>
    </lineage>
</organism>
<sequence length="426" mass="45517">MAAVPHAAAPCPSHPSRPLPSAARHAQQQRAAQTALVCCGGGARAAYQVGVLKALARLHGSQPQRLRQSPFGILVGTSAGAINVAALASGADHFEHAVAQLEQTWAGLHTEQVYRSDSWSVLRSGTRWLRLLSLGWAVARWRRGQPQALLENQPLAELLQARIAMARIPALIERGHLRAVAVTASSYSSGRHMSFYQSATPIQPWQRSLHLACATALHHGHLLASAAIPFVFAAQKLALPHGVEFFGDGSMRQQAPMAPAIHLGAQRILVIGVGRGMTTAASPASASAPSLAQIAGHALSSIFLDTLATDIERLQRINQTLRLLTPEQQAQSQLRPIELLAITPSQDIDALAARHLQQLPASIRALLGALGTGSDARELGHSALVSYLLFEAAFTQELIALGEQDTLRRSQQVLDFMGWQAPPGMP</sequence>
<dbReference type="GO" id="GO:0016042">
    <property type="term" value="P:lipid catabolic process"/>
    <property type="evidence" value="ECO:0007669"/>
    <property type="project" value="UniProtKB-UniRule"/>
</dbReference>
<feature type="region of interest" description="Disordered" evidence="5">
    <location>
        <begin position="1"/>
        <end position="26"/>
    </location>
</feature>
<dbReference type="SUPFAM" id="SSF52151">
    <property type="entry name" value="FabD/lysophospholipase-like"/>
    <property type="match status" value="1"/>
</dbReference>
<dbReference type="GO" id="GO:0016787">
    <property type="term" value="F:hydrolase activity"/>
    <property type="evidence" value="ECO:0007669"/>
    <property type="project" value="UniProtKB-UniRule"/>
</dbReference>
<evidence type="ECO:0000256" key="3">
    <source>
        <dbReference type="ARBA" id="ARBA00023098"/>
    </source>
</evidence>
<dbReference type="Proteomes" id="UP000218644">
    <property type="component" value="Unassembled WGS sequence"/>
</dbReference>
<feature type="active site" description="Nucleophile" evidence="4">
    <location>
        <position position="78"/>
    </location>
</feature>
<dbReference type="Pfam" id="PF01734">
    <property type="entry name" value="Patatin"/>
    <property type="match status" value="1"/>
</dbReference>
<evidence type="ECO:0000256" key="2">
    <source>
        <dbReference type="ARBA" id="ARBA00022963"/>
    </source>
</evidence>
<keyword evidence="3 4" id="KW-0443">Lipid metabolism</keyword>
<dbReference type="EMBL" id="NSJD01000033">
    <property type="protein sequence ID" value="PAT37936.1"/>
    <property type="molecule type" value="Genomic_DNA"/>
</dbReference>
<dbReference type="PANTHER" id="PTHR14226">
    <property type="entry name" value="NEUROPATHY TARGET ESTERASE/SWISS CHEESE D.MELANOGASTER"/>
    <property type="match status" value="1"/>
</dbReference>
<keyword evidence="2 4" id="KW-0442">Lipid degradation</keyword>
<name>A0A2A2AJD3_9BURK</name>
<keyword evidence="1 4" id="KW-0378">Hydrolase</keyword>
<dbReference type="PANTHER" id="PTHR14226:SF57">
    <property type="entry name" value="BLR7027 PROTEIN"/>
    <property type="match status" value="1"/>
</dbReference>
<dbReference type="AlphaFoldDB" id="A0A2A2AJD3"/>
<proteinExistence type="predicted"/>
<dbReference type="PROSITE" id="PS51635">
    <property type="entry name" value="PNPLA"/>
    <property type="match status" value="1"/>
</dbReference>
<accession>A0A2A2AJD3</accession>
<evidence type="ECO:0000256" key="1">
    <source>
        <dbReference type="ARBA" id="ARBA00022801"/>
    </source>
</evidence>
<dbReference type="Gene3D" id="3.40.1090.10">
    <property type="entry name" value="Cytosolic phospholipase A2 catalytic domain"/>
    <property type="match status" value="1"/>
</dbReference>
<feature type="short sequence motif" description="GXSXG" evidence="4">
    <location>
        <begin position="76"/>
        <end position="80"/>
    </location>
</feature>
<gene>
    <name evidence="7" type="ORF">CK623_13200</name>
</gene>
<comment type="caution">
    <text evidence="7">The sequence shown here is derived from an EMBL/GenBank/DDBJ whole genome shotgun (WGS) entry which is preliminary data.</text>
</comment>